<dbReference type="EMBL" id="NVUS01000011">
    <property type="protein sequence ID" value="PCJ00523.1"/>
    <property type="molecule type" value="Genomic_DNA"/>
</dbReference>
<dbReference type="Gene3D" id="3.40.190.170">
    <property type="entry name" value="Bacterial extracellular solute-binding protein, family 7"/>
    <property type="match status" value="1"/>
</dbReference>
<dbReference type="InterPro" id="IPR018389">
    <property type="entry name" value="DctP_fam"/>
</dbReference>
<proteinExistence type="predicted"/>
<sequence>MKYKLSGLVLATSLAVASLAHAEETLRAVAALPQNNVITKSFMRYIDLVNESGKGIISIQFSGGPEAIPPTQQATALRNGVIDLQGGPAGYYAGTLPESDALTGSTVTAAEARANGAFDMLKGVWRKTLDAELLAWNGAGTQYYVYMGKEPTFNDAGDLDLSGTKLRSAGTYRDWFSSMGAKNVMMKQSEVFGALDRGIVDGFGWITFVSDIGVNRLIKARVGPAVWQGSPVIMINGARYDSLSDDAQQVLQDASIALEKEIIAELPARILEEEARLKADGVALVELEGEAGQRHIDKAHGVLWAKLEKNSPEFAAKIKPLLYPGH</sequence>
<accession>A0A2A4Z0D7</accession>
<evidence type="ECO:0008006" key="4">
    <source>
        <dbReference type="Google" id="ProtNLM"/>
    </source>
</evidence>
<dbReference type="InterPro" id="IPR038404">
    <property type="entry name" value="TRAP_DctP_sf"/>
</dbReference>
<reference evidence="3" key="2">
    <citation type="journal article" date="2018" name="ISME J.">
        <title>A dynamic microbial community with high functional redundancy inhabits the cold, oxic subseafloor aquifer.</title>
        <authorList>
            <person name="Tully B.J."/>
            <person name="Wheat C.G."/>
            <person name="Glazer B.T."/>
            <person name="Huber J.A."/>
        </authorList>
    </citation>
    <scope>NUCLEOTIDE SEQUENCE</scope>
    <source>
        <strain evidence="3">NORP83</strain>
    </source>
</reference>
<dbReference type="PANTHER" id="PTHR33376">
    <property type="match status" value="1"/>
</dbReference>
<name>A0A2A4Z0D7_9PROT</name>
<reference key="1">
    <citation type="submission" date="2017-08" db="EMBL/GenBank/DDBJ databases">
        <title>A dynamic microbial community with high functional redundancy inhabits the cold, oxic subseafloor aquifer.</title>
        <authorList>
            <person name="Tully B.J."/>
            <person name="Wheat C.G."/>
            <person name="Glazer B.T."/>
            <person name="Huber J.A."/>
        </authorList>
    </citation>
    <scope>NUCLEOTIDE SEQUENCE [LARGE SCALE GENOMIC DNA]</scope>
</reference>
<gene>
    <name evidence="3" type="ORF">COB13_09450</name>
</gene>
<dbReference type="Pfam" id="PF03480">
    <property type="entry name" value="DctP"/>
    <property type="match status" value="1"/>
</dbReference>
<organism evidence="3">
    <name type="scientific">OCS116 cluster bacterium</name>
    <dbReference type="NCBI Taxonomy" id="2030921"/>
    <lineage>
        <taxon>Bacteria</taxon>
        <taxon>Pseudomonadati</taxon>
        <taxon>Pseudomonadota</taxon>
        <taxon>Alphaproteobacteria</taxon>
        <taxon>OCS116 cluster</taxon>
    </lineage>
</organism>
<dbReference type="AlphaFoldDB" id="A0A2A4Z0D7"/>
<evidence type="ECO:0000313" key="3">
    <source>
        <dbReference type="EMBL" id="PCJ00523.1"/>
    </source>
</evidence>
<feature type="chain" id="PRO_5012381919" description="C4-dicarboxylate ABC transporter substrate-binding protein" evidence="2">
    <location>
        <begin position="23"/>
        <end position="326"/>
    </location>
</feature>
<comment type="caution">
    <text evidence="3">The sequence shown here is derived from an EMBL/GenBank/DDBJ whole genome shotgun (WGS) entry which is preliminary data.</text>
</comment>
<protein>
    <recommendedName>
        <fullName evidence="4">C4-dicarboxylate ABC transporter substrate-binding protein</fullName>
    </recommendedName>
</protein>
<dbReference type="PANTHER" id="PTHR33376:SF5">
    <property type="entry name" value="EXTRACYTOPLASMIC SOLUTE RECEPTOR PROTEIN"/>
    <property type="match status" value="1"/>
</dbReference>
<evidence type="ECO:0000256" key="2">
    <source>
        <dbReference type="SAM" id="SignalP"/>
    </source>
</evidence>
<evidence type="ECO:0000256" key="1">
    <source>
        <dbReference type="ARBA" id="ARBA00022729"/>
    </source>
</evidence>
<feature type="signal peptide" evidence="2">
    <location>
        <begin position="1"/>
        <end position="22"/>
    </location>
</feature>
<dbReference type="GO" id="GO:0055085">
    <property type="term" value="P:transmembrane transport"/>
    <property type="evidence" value="ECO:0007669"/>
    <property type="project" value="InterPro"/>
</dbReference>
<keyword evidence="1 2" id="KW-0732">Signal</keyword>